<accession>A0ABU3PK75</accession>
<feature type="compositionally biased region" description="Basic residues" evidence="1">
    <location>
        <begin position="155"/>
        <end position="169"/>
    </location>
</feature>
<proteinExistence type="predicted"/>
<evidence type="ECO:0000313" key="2">
    <source>
        <dbReference type="EMBL" id="MDT9410149.1"/>
    </source>
</evidence>
<organism evidence="2 3">
    <name type="scientific">Corynebacterium rouxii</name>
    <dbReference type="NCBI Taxonomy" id="2719119"/>
    <lineage>
        <taxon>Bacteria</taxon>
        <taxon>Bacillati</taxon>
        <taxon>Actinomycetota</taxon>
        <taxon>Actinomycetes</taxon>
        <taxon>Mycobacteriales</taxon>
        <taxon>Corynebacteriaceae</taxon>
        <taxon>Corynebacterium</taxon>
    </lineage>
</organism>
<dbReference type="SUPFAM" id="SSF53098">
    <property type="entry name" value="Ribonuclease H-like"/>
    <property type="match status" value="1"/>
</dbReference>
<gene>
    <name evidence="2" type="ORF">P8T80_01890</name>
</gene>
<evidence type="ECO:0000256" key="1">
    <source>
        <dbReference type="SAM" id="MobiDB-lite"/>
    </source>
</evidence>
<feature type="region of interest" description="Disordered" evidence="1">
    <location>
        <begin position="150"/>
        <end position="169"/>
    </location>
</feature>
<feature type="region of interest" description="Disordered" evidence="1">
    <location>
        <begin position="1"/>
        <end position="36"/>
    </location>
</feature>
<reference evidence="2 3" key="1">
    <citation type="submission" date="2023-03" db="EMBL/GenBank/DDBJ databases">
        <title>Whole genome sequence of the first Corynebacterium rouxii strains isolated in Brazil: a recent member of Corynebacterium diphtheriae complex.</title>
        <authorList>
            <person name="Vieira V."/>
            <person name="Ramos J.N."/>
            <person name="Araujo M.R.B."/>
            <person name="Baio P.V."/>
            <person name="Sant'Anna L.O."/>
            <person name="Veras J.F.C."/>
            <person name="Vieira E.M.D."/>
            <person name="Sousa M.A.B."/>
            <person name="Camargo C.H."/>
            <person name="Sacchi C.T."/>
            <person name="Campos K.R."/>
            <person name="Santos M.B.N."/>
            <person name="Bokermann S."/>
            <person name="Alvim L.B."/>
            <person name="Santos L.S."/>
            <person name="Mattos-Guaraldi A.L."/>
        </authorList>
    </citation>
    <scope>NUCLEOTIDE SEQUENCE [LARGE SCALE GENOMIC DNA]</scope>
    <source>
        <strain evidence="2 3">70862</strain>
    </source>
</reference>
<evidence type="ECO:0000313" key="3">
    <source>
        <dbReference type="Proteomes" id="UP001265983"/>
    </source>
</evidence>
<dbReference type="InterPro" id="IPR036397">
    <property type="entry name" value="RNaseH_sf"/>
</dbReference>
<name>A0ABU3PK75_9CORY</name>
<dbReference type="EMBL" id="JARUHM010000004">
    <property type="protein sequence ID" value="MDT9410149.1"/>
    <property type="molecule type" value="Genomic_DNA"/>
</dbReference>
<dbReference type="RefSeq" id="WP_315643321.1">
    <property type="nucleotide sequence ID" value="NZ_JARUHM010000004.1"/>
</dbReference>
<protein>
    <submittedName>
        <fullName evidence="2">DNA polymerase III subunit epsilon</fullName>
    </submittedName>
</protein>
<comment type="caution">
    <text evidence="2">The sequence shown here is derived from an EMBL/GenBank/DDBJ whole genome shotgun (WGS) entry which is preliminary data.</text>
</comment>
<dbReference type="InterPro" id="IPR012337">
    <property type="entry name" value="RNaseH-like_sf"/>
</dbReference>
<keyword evidence="3" id="KW-1185">Reference proteome</keyword>
<dbReference type="Gene3D" id="3.30.420.10">
    <property type="entry name" value="Ribonuclease H-like superfamily/Ribonuclease H"/>
    <property type="match status" value="1"/>
</dbReference>
<dbReference type="NCBIfam" id="NF004112">
    <property type="entry name" value="PRK05601.1"/>
    <property type="match status" value="1"/>
</dbReference>
<sequence length="373" mass="41564">MNVSLPARPPARLFPMTNKDQQERDKARAQRAAEQAAARKAEIEKAPYVALSVQASGIHPSTSRLITVDAVTFTEQGEEVDHFFAVLNPESNPGPFHLHGLSPEQIKEGKRYSQILKAIDRLIDGRTLLVHNAELVWGFIVSESKRAMSNAARANRSRNRQRNRRRQRVGHIPKPVTIVDTLATARRLGLTFADIRIRNVATQLGLEAPDARASVARAQADTTQLTREDTLLVARMFFVEHAQGVVASTSPEDLRADRFGLQRSNIRVDAMEVPRVWENPGIYTKERGLVQGMEVVVAPEITMDPDRIIQAIVRTELAYNEKITRASSLVVCNKSEDLTGKAMHGDRKGIPLMTDEEFLRAVEHVKPGKPAET</sequence>
<dbReference type="Proteomes" id="UP001265983">
    <property type="component" value="Unassembled WGS sequence"/>
</dbReference>